<accession>S8E076</accession>
<dbReference type="OrthoDB" id="3269308at2759"/>
<protein>
    <submittedName>
        <fullName evidence="1">Uncharacterized protein</fullName>
    </submittedName>
</protein>
<dbReference type="Proteomes" id="UP000015241">
    <property type="component" value="Unassembled WGS sequence"/>
</dbReference>
<name>S8E076_FOMSC</name>
<keyword evidence="2" id="KW-1185">Reference proteome</keyword>
<sequence>MTKSSCVCMRGDNRRSCRCDECANDTESGCPTEGTILNSQASGDAVGLCKAGEGMRGQPVGRTTQDDTIVQFAAMTLVTQRELIQFANSINGDWMSDVLATNRISNILKSVDPLAGRYNIFGYLPTQTEWISPGLRGNRQRLVADGRPVCMWIVGEVTARGARFVTSTGQPHPNVAINVNPIQRGETERWSAWLQDLGAVNVLPARLNEIVARRRMAHTSETGVVIPPFLQCYDGTTAPFPVANLPPWPAQNIHGGDLVLLEVQVVRW</sequence>
<evidence type="ECO:0000313" key="1">
    <source>
        <dbReference type="EMBL" id="EPS96738.1"/>
    </source>
</evidence>
<dbReference type="HOGENOM" id="CLU_1040338_0_0_1"/>
<dbReference type="AlphaFoldDB" id="S8E076"/>
<gene>
    <name evidence="1" type="ORF">FOMPIDRAFT_161808</name>
</gene>
<evidence type="ECO:0000313" key="2">
    <source>
        <dbReference type="Proteomes" id="UP000015241"/>
    </source>
</evidence>
<dbReference type="InParanoid" id="S8E076"/>
<reference evidence="1 2" key="1">
    <citation type="journal article" date="2012" name="Science">
        <title>The Paleozoic origin of enzymatic lignin decomposition reconstructed from 31 fungal genomes.</title>
        <authorList>
            <person name="Floudas D."/>
            <person name="Binder M."/>
            <person name="Riley R."/>
            <person name="Barry K."/>
            <person name="Blanchette R.A."/>
            <person name="Henrissat B."/>
            <person name="Martinez A.T."/>
            <person name="Otillar R."/>
            <person name="Spatafora J.W."/>
            <person name="Yadav J.S."/>
            <person name="Aerts A."/>
            <person name="Benoit I."/>
            <person name="Boyd A."/>
            <person name="Carlson A."/>
            <person name="Copeland A."/>
            <person name="Coutinho P.M."/>
            <person name="de Vries R.P."/>
            <person name="Ferreira P."/>
            <person name="Findley K."/>
            <person name="Foster B."/>
            <person name="Gaskell J."/>
            <person name="Glotzer D."/>
            <person name="Gorecki P."/>
            <person name="Heitman J."/>
            <person name="Hesse C."/>
            <person name="Hori C."/>
            <person name="Igarashi K."/>
            <person name="Jurgens J.A."/>
            <person name="Kallen N."/>
            <person name="Kersten P."/>
            <person name="Kohler A."/>
            <person name="Kuees U."/>
            <person name="Kumar T.K.A."/>
            <person name="Kuo A."/>
            <person name="LaButti K."/>
            <person name="Larrondo L.F."/>
            <person name="Lindquist E."/>
            <person name="Ling A."/>
            <person name="Lombard V."/>
            <person name="Lucas S."/>
            <person name="Lundell T."/>
            <person name="Martin R."/>
            <person name="McLaughlin D.J."/>
            <person name="Morgenstern I."/>
            <person name="Morin E."/>
            <person name="Murat C."/>
            <person name="Nagy L.G."/>
            <person name="Nolan M."/>
            <person name="Ohm R.A."/>
            <person name="Patyshakuliyeva A."/>
            <person name="Rokas A."/>
            <person name="Ruiz-Duenas F.J."/>
            <person name="Sabat G."/>
            <person name="Salamov A."/>
            <person name="Samejima M."/>
            <person name="Schmutz J."/>
            <person name="Slot J.C."/>
            <person name="St John F."/>
            <person name="Stenlid J."/>
            <person name="Sun H."/>
            <person name="Sun S."/>
            <person name="Syed K."/>
            <person name="Tsang A."/>
            <person name="Wiebenga A."/>
            <person name="Young D."/>
            <person name="Pisabarro A."/>
            <person name="Eastwood D.C."/>
            <person name="Martin F."/>
            <person name="Cullen D."/>
            <person name="Grigoriev I.V."/>
            <person name="Hibbett D.S."/>
        </authorList>
    </citation>
    <scope>NUCLEOTIDE SEQUENCE</scope>
    <source>
        <strain evidence="2">FP-58527</strain>
    </source>
</reference>
<proteinExistence type="predicted"/>
<organism evidence="1 2">
    <name type="scientific">Fomitopsis schrenkii</name>
    <name type="common">Brown rot fungus</name>
    <dbReference type="NCBI Taxonomy" id="2126942"/>
    <lineage>
        <taxon>Eukaryota</taxon>
        <taxon>Fungi</taxon>
        <taxon>Dikarya</taxon>
        <taxon>Basidiomycota</taxon>
        <taxon>Agaricomycotina</taxon>
        <taxon>Agaricomycetes</taxon>
        <taxon>Polyporales</taxon>
        <taxon>Fomitopsis</taxon>
    </lineage>
</organism>
<dbReference type="EMBL" id="KE504184">
    <property type="protein sequence ID" value="EPS96738.1"/>
    <property type="molecule type" value="Genomic_DNA"/>
</dbReference>
<feature type="non-terminal residue" evidence="1">
    <location>
        <position position="268"/>
    </location>
</feature>